<dbReference type="OrthoDB" id="10267115at2759"/>
<comment type="function">
    <text evidence="10">Catalyzes the reduction of 3'-oxosphinganine (3-ketodihydrosphingosine/KDS) to sphinganine (dihydrosphingosine/DHS), the second step of de novo sphingolipid biosynthesis.</text>
</comment>
<keyword evidence="13" id="KW-1185">Reference proteome</keyword>
<evidence type="ECO:0000256" key="3">
    <source>
        <dbReference type="ARBA" id="ARBA00004991"/>
    </source>
</evidence>
<dbReference type="InterPro" id="IPR036291">
    <property type="entry name" value="NAD(P)-bd_dom_sf"/>
</dbReference>
<name>A0A6A5WP26_9PLEO</name>
<dbReference type="GO" id="GO:0047560">
    <property type="term" value="F:3-dehydrosphinganine reductase activity"/>
    <property type="evidence" value="ECO:0007669"/>
    <property type="project" value="UniProtKB-EC"/>
</dbReference>
<dbReference type="PRINTS" id="PR00081">
    <property type="entry name" value="GDHRDH"/>
</dbReference>
<comment type="catalytic activity">
    <reaction evidence="11">
        <text>sphinganine + NADP(+) = 3-oxosphinganine + NADPH + H(+)</text>
        <dbReference type="Rhea" id="RHEA:22640"/>
        <dbReference type="ChEBI" id="CHEBI:15378"/>
        <dbReference type="ChEBI" id="CHEBI:57783"/>
        <dbReference type="ChEBI" id="CHEBI:57817"/>
        <dbReference type="ChEBI" id="CHEBI:58299"/>
        <dbReference type="ChEBI" id="CHEBI:58349"/>
        <dbReference type="EC" id="1.1.1.102"/>
    </reaction>
    <physiologicalReaction direction="right-to-left" evidence="11">
        <dbReference type="Rhea" id="RHEA:22642"/>
    </physiologicalReaction>
</comment>
<dbReference type="InterPro" id="IPR002347">
    <property type="entry name" value="SDR_fam"/>
</dbReference>
<dbReference type="Gene3D" id="3.40.50.720">
    <property type="entry name" value="NAD(P)-binding Rossmann-like Domain"/>
    <property type="match status" value="1"/>
</dbReference>
<dbReference type="GO" id="GO:0005789">
    <property type="term" value="C:endoplasmic reticulum membrane"/>
    <property type="evidence" value="ECO:0007669"/>
    <property type="project" value="TreeGrafter"/>
</dbReference>
<dbReference type="Proteomes" id="UP000799779">
    <property type="component" value="Unassembled WGS sequence"/>
</dbReference>
<evidence type="ECO:0000313" key="12">
    <source>
        <dbReference type="EMBL" id="KAF2002778.1"/>
    </source>
</evidence>
<dbReference type="InterPro" id="IPR045022">
    <property type="entry name" value="KDSR-like"/>
</dbReference>
<dbReference type="EC" id="1.1.1.102" evidence="9"/>
<dbReference type="Pfam" id="PF00106">
    <property type="entry name" value="adh_short"/>
    <property type="match status" value="1"/>
</dbReference>
<dbReference type="SUPFAM" id="SSF51735">
    <property type="entry name" value="NAD(P)-binding Rossmann-fold domains"/>
    <property type="match status" value="1"/>
</dbReference>
<evidence type="ECO:0000313" key="13">
    <source>
        <dbReference type="Proteomes" id="UP000799779"/>
    </source>
</evidence>
<reference evidence="12" key="1">
    <citation type="journal article" date="2020" name="Stud. Mycol.">
        <title>101 Dothideomycetes genomes: a test case for predicting lifestyles and emergence of pathogens.</title>
        <authorList>
            <person name="Haridas S."/>
            <person name="Albert R."/>
            <person name="Binder M."/>
            <person name="Bloem J."/>
            <person name="Labutti K."/>
            <person name="Salamov A."/>
            <person name="Andreopoulos B."/>
            <person name="Baker S."/>
            <person name="Barry K."/>
            <person name="Bills G."/>
            <person name="Bluhm B."/>
            <person name="Cannon C."/>
            <person name="Castanera R."/>
            <person name="Culley D."/>
            <person name="Daum C."/>
            <person name="Ezra D."/>
            <person name="Gonzalez J."/>
            <person name="Henrissat B."/>
            <person name="Kuo A."/>
            <person name="Liang C."/>
            <person name="Lipzen A."/>
            <person name="Lutzoni F."/>
            <person name="Magnuson J."/>
            <person name="Mondo S."/>
            <person name="Nolan M."/>
            <person name="Ohm R."/>
            <person name="Pangilinan J."/>
            <person name="Park H.-J."/>
            <person name="Ramirez L."/>
            <person name="Alfaro M."/>
            <person name="Sun H."/>
            <person name="Tritt A."/>
            <person name="Yoshinaga Y."/>
            <person name="Zwiers L.-H."/>
            <person name="Turgeon B."/>
            <person name="Goodwin S."/>
            <person name="Spatafora J."/>
            <person name="Crous P."/>
            <person name="Grigoriev I."/>
        </authorList>
    </citation>
    <scope>NUCLEOTIDE SEQUENCE</scope>
    <source>
        <strain evidence="12">CBS 123094</strain>
    </source>
</reference>
<evidence type="ECO:0000256" key="11">
    <source>
        <dbReference type="ARBA" id="ARBA00048930"/>
    </source>
</evidence>
<dbReference type="PANTHER" id="PTHR43550:SF3">
    <property type="entry name" value="3-KETODIHYDROSPHINGOSINE REDUCTASE"/>
    <property type="match status" value="1"/>
</dbReference>
<evidence type="ECO:0000256" key="7">
    <source>
        <dbReference type="ARBA" id="ARBA00023002"/>
    </source>
</evidence>
<accession>A0A6A5WP26</accession>
<evidence type="ECO:0000256" key="1">
    <source>
        <dbReference type="ARBA" id="ARBA00004240"/>
    </source>
</evidence>
<comment type="subcellular location">
    <subcellularLocation>
        <location evidence="1">Endoplasmic reticulum</location>
    </subcellularLocation>
</comment>
<proteinExistence type="predicted"/>
<evidence type="ECO:0000256" key="4">
    <source>
        <dbReference type="ARBA" id="ARBA00022824"/>
    </source>
</evidence>
<keyword evidence="6" id="KW-0746">Sphingolipid metabolism</keyword>
<evidence type="ECO:0000256" key="8">
    <source>
        <dbReference type="ARBA" id="ARBA00023098"/>
    </source>
</evidence>
<dbReference type="GO" id="GO:0030148">
    <property type="term" value="P:sphingolipid biosynthetic process"/>
    <property type="evidence" value="ECO:0007669"/>
    <property type="project" value="InterPro"/>
</dbReference>
<dbReference type="CDD" id="cd08939">
    <property type="entry name" value="KDSR-like_SDR_c"/>
    <property type="match status" value="1"/>
</dbReference>
<comment type="pathway">
    <text evidence="2">Lipid metabolism; sphingolipid metabolism.</text>
</comment>
<keyword evidence="5" id="KW-0521">NADP</keyword>
<keyword evidence="4" id="KW-0256">Endoplasmic reticulum</keyword>
<keyword evidence="8" id="KW-0443">Lipid metabolism</keyword>
<evidence type="ECO:0000256" key="6">
    <source>
        <dbReference type="ARBA" id="ARBA00022919"/>
    </source>
</evidence>
<dbReference type="PANTHER" id="PTHR43550">
    <property type="entry name" value="3-KETODIHYDROSPHINGOSINE REDUCTASE"/>
    <property type="match status" value="1"/>
</dbReference>
<evidence type="ECO:0000256" key="9">
    <source>
        <dbReference type="ARBA" id="ARBA00026112"/>
    </source>
</evidence>
<evidence type="ECO:0000256" key="5">
    <source>
        <dbReference type="ARBA" id="ARBA00022857"/>
    </source>
</evidence>
<dbReference type="AlphaFoldDB" id="A0A6A5WP26"/>
<comment type="pathway">
    <text evidence="3">Sphingolipid metabolism.</text>
</comment>
<sequence>MAQLLLWASIALLLLVAYLSLQIMGFLTRGDKFKVEGRTVLLTGASYGMGREIAKLLSQRGANIILVARGVEKLQSALEYAKSHAKNLGTQRFHFISADVTSETENDRLLAEATTWNDGQTPEIVWANAGASKPQLFIETSIATLRAQFELNYWAAAYLSHKTLKAWLYPTIPYAKDAKTEASRHFIMTSSALGLIDVAGYTPYAPAKSAMRSLSDTLRQEILIYNGARRSKKITAQAPAPFDVEIQLILPGSVRSPGFENENKTKHPVSFLIEESDPDQSPIEAATAALKGLDHGQYMTPTNWLVQILRFSSLAGVPRDNIIKDTLGSWLASVIWLFAGPDCENKVWNWGKKEGMQPFKPEAK</sequence>
<keyword evidence="7" id="KW-0560">Oxidoreductase</keyword>
<organism evidence="12 13">
    <name type="scientific">Amniculicola lignicola CBS 123094</name>
    <dbReference type="NCBI Taxonomy" id="1392246"/>
    <lineage>
        <taxon>Eukaryota</taxon>
        <taxon>Fungi</taxon>
        <taxon>Dikarya</taxon>
        <taxon>Ascomycota</taxon>
        <taxon>Pezizomycotina</taxon>
        <taxon>Dothideomycetes</taxon>
        <taxon>Pleosporomycetidae</taxon>
        <taxon>Pleosporales</taxon>
        <taxon>Amniculicolaceae</taxon>
        <taxon>Amniculicola</taxon>
    </lineage>
</organism>
<dbReference type="EMBL" id="ML977575">
    <property type="protein sequence ID" value="KAF2002778.1"/>
    <property type="molecule type" value="Genomic_DNA"/>
</dbReference>
<evidence type="ECO:0000256" key="10">
    <source>
        <dbReference type="ARBA" id="ARBA00044737"/>
    </source>
</evidence>
<evidence type="ECO:0000256" key="2">
    <source>
        <dbReference type="ARBA" id="ARBA00004760"/>
    </source>
</evidence>
<dbReference type="GO" id="GO:0006666">
    <property type="term" value="P:3-keto-sphinganine metabolic process"/>
    <property type="evidence" value="ECO:0007669"/>
    <property type="project" value="InterPro"/>
</dbReference>
<protein>
    <recommendedName>
        <fullName evidence="9">3-dehydrosphinganine reductase</fullName>
        <ecNumber evidence="9">1.1.1.102</ecNumber>
    </recommendedName>
</protein>
<gene>
    <name evidence="12" type="ORF">P154DRAFT_561639</name>
</gene>